<protein>
    <submittedName>
        <fullName evidence="2">Uncharacterized protein DUF2642</fullName>
    </submittedName>
</protein>
<evidence type="ECO:0000313" key="3">
    <source>
        <dbReference type="Proteomes" id="UP000256304"/>
    </source>
</evidence>
<keyword evidence="3" id="KW-1185">Reference proteome</keyword>
<dbReference type="Proteomes" id="UP000256304">
    <property type="component" value="Unassembled WGS sequence"/>
</dbReference>
<evidence type="ECO:0000313" key="2">
    <source>
        <dbReference type="EMBL" id="REE86536.1"/>
    </source>
</evidence>
<dbReference type="InterPro" id="IPR020139">
    <property type="entry name" value="DUF2642"/>
</dbReference>
<dbReference type="EMBL" id="QTTN01000010">
    <property type="protein sequence ID" value="REE86536.1"/>
    <property type="molecule type" value="Genomic_DNA"/>
</dbReference>
<reference evidence="2 3" key="1">
    <citation type="submission" date="2018-08" db="EMBL/GenBank/DDBJ databases">
        <title>Genomic Encyclopedia of Type Strains, Phase III (KMG-III): the genomes of soil and plant-associated and newly described type strains.</title>
        <authorList>
            <person name="Whitman W."/>
        </authorList>
    </citation>
    <scope>NUCLEOTIDE SEQUENCE [LARGE SCALE GENOMIC DNA]</scope>
    <source>
        <strain evidence="2 3">CGMCC 1.10966</strain>
    </source>
</reference>
<organism evidence="2 3">
    <name type="scientific">Paenibacillus taihuensis</name>
    <dbReference type="NCBI Taxonomy" id="1156355"/>
    <lineage>
        <taxon>Bacteria</taxon>
        <taxon>Bacillati</taxon>
        <taxon>Bacillota</taxon>
        <taxon>Bacilli</taxon>
        <taxon>Bacillales</taxon>
        <taxon>Paenibacillaceae</taxon>
        <taxon>Paenibacillus</taxon>
    </lineage>
</organism>
<proteinExistence type="predicted"/>
<name>A0A3D9S1T1_9BACL</name>
<evidence type="ECO:0000256" key="1">
    <source>
        <dbReference type="SAM" id="MobiDB-lite"/>
    </source>
</evidence>
<dbReference type="AlphaFoldDB" id="A0A3D9S1T1"/>
<dbReference type="Pfam" id="PF10842">
    <property type="entry name" value="DUF2642"/>
    <property type="match status" value="1"/>
</dbReference>
<sequence length="94" mass="10433">MYQYQPNQVSPTAVSPASVGPNPNQIYTVSSIDPYMVDALRRLIGHCVVFETTRGAIEGIIIDVKPDHVLLQLQHRGQACVRIAEIVWTMPVSM</sequence>
<feature type="region of interest" description="Disordered" evidence="1">
    <location>
        <begin position="1"/>
        <end position="22"/>
    </location>
</feature>
<comment type="caution">
    <text evidence="2">The sequence shown here is derived from an EMBL/GenBank/DDBJ whole genome shotgun (WGS) entry which is preliminary data.</text>
</comment>
<dbReference type="RefSeq" id="WP_245995955.1">
    <property type="nucleotide sequence ID" value="NZ_QTTN01000010.1"/>
</dbReference>
<accession>A0A3D9S1T1</accession>
<gene>
    <name evidence="2" type="ORF">A8990_110146</name>
</gene>